<evidence type="ECO:0000313" key="3">
    <source>
        <dbReference type="Proteomes" id="UP001552299"/>
    </source>
</evidence>
<accession>A0ABD0VGW9</accession>
<gene>
    <name evidence="2" type="ORF">M5K25_004732</name>
</gene>
<reference evidence="2 3" key="1">
    <citation type="journal article" date="2024" name="Plant Biotechnol. J.">
        <title>Dendrobium thyrsiflorum genome and its molecular insights into genes involved in important horticultural traits.</title>
        <authorList>
            <person name="Chen B."/>
            <person name="Wang J.Y."/>
            <person name="Zheng P.J."/>
            <person name="Li K.L."/>
            <person name="Liang Y.M."/>
            <person name="Chen X.F."/>
            <person name="Zhang C."/>
            <person name="Zhao X."/>
            <person name="He X."/>
            <person name="Zhang G.Q."/>
            <person name="Liu Z.J."/>
            <person name="Xu Q."/>
        </authorList>
    </citation>
    <scope>NUCLEOTIDE SEQUENCE [LARGE SCALE GENOMIC DNA]</scope>
    <source>
        <strain evidence="2">GZMU011</strain>
    </source>
</reference>
<organism evidence="2 3">
    <name type="scientific">Dendrobium thyrsiflorum</name>
    <name type="common">Pinecone-like raceme dendrobium</name>
    <name type="synonym">Orchid</name>
    <dbReference type="NCBI Taxonomy" id="117978"/>
    <lineage>
        <taxon>Eukaryota</taxon>
        <taxon>Viridiplantae</taxon>
        <taxon>Streptophyta</taxon>
        <taxon>Embryophyta</taxon>
        <taxon>Tracheophyta</taxon>
        <taxon>Spermatophyta</taxon>
        <taxon>Magnoliopsida</taxon>
        <taxon>Liliopsida</taxon>
        <taxon>Asparagales</taxon>
        <taxon>Orchidaceae</taxon>
        <taxon>Epidendroideae</taxon>
        <taxon>Malaxideae</taxon>
        <taxon>Dendrobiinae</taxon>
        <taxon>Dendrobium</taxon>
    </lineage>
</organism>
<feature type="compositionally biased region" description="Low complexity" evidence="1">
    <location>
        <begin position="111"/>
        <end position="120"/>
    </location>
</feature>
<dbReference type="EMBL" id="JANQDX010000005">
    <property type="protein sequence ID" value="KAL0923945.1"/>
    <property type="molecule type" value="Genomic_DNA"/>
</dbReference>
<dbReference type="AlphaFoldDB" id="A0ABD0VGW9"/>
<comment type="caution">
    <text evidence="2">The sequence shown here is derived from an EMBL/GenBank/DDBJ whole genome shotgun (WGS) entry which is preliminary data.</text>
</comment>
<evidence type="ECO:0000256" key="1">
    <source>
        <dbReference type="SAM" id="MobiDB-lite"/>
    </source>
</evidence>
<evidence type="ECO:0000313" key="2">
    <source>
        <dbReference type="EMBL" id="KAL0923945.1"/>
    </source>
</evidence>
<proteinExistence type="predicted"/>
<evidence type="ECO:0008006" key="4">
    <source>
        <dbReference type="Google" id="ProtNLM"/>
    </source>
</evidence>
<name>A0ABD0VGW9_DENTH</name>
<dbReference type="PANTHER" id="PTHR47481">
    <property type="match status" value="1"/>
</dbReference>
<dbReference type="Proteomes" id="UP001552299">
    <property type="component" value="Unassembled WGS sequence"/>
</dbReference>
<protein>
    <recommendedName>
        <fullName evidence="4">Retrovirus-related Pol polyprotein from transposon TNT 1-94</fullName>
    </recommendedName>
</protein>
<keyword evidence="3" id="KW-1185">Reference proteome</keyword>
<sequence>MVQYLSDIKQKVDASSAIDSSVDVEDIILYMLAGLPSTYQSFKTAIHTQLHPISLDDLYALLCSEELNLASELAHKTPSPTVTDMPFALVATHGHPLGHGTYSVSAHRRNSSPSYSSRGGRSSPFFYNMVVTGLVCMLSVKFVERAVTPLSLASTVTTLPFRAHLRLTLPRILLQQLIGF</sequence>
<dbReference type="PANTHER" id="PTHR47481:SF31">
    <property type="entry name" value="OS01G0873500 PROTEIN"/>
    <property type="match status" value="1"/>
</dbReference>
<feature type="region of interest" description="Disordered" evidence="1">
    <location>
        <begin position="101"/>
        <end position="120"/>
    </location>
</feature>